<keyword evidence="5" id="KW-0276">Fatty acid metabolism</keyword>
<evidence type="ECO:0000256" key="2">
    <source>
        <dbReference type="ARBA" id="ARBA00008749"/>
    </source>
</evidence>
<evidence type="ECO:0000256" key="5">
    <source>
        <dbReference type="ARBA" id="ARBA00022832"/>
    </source>
</evidence>
<dbReference type="Proteomes" id="UP000651050">
    <property type="component" value="Unassembled WGS sequence"/>
</dbReference>
<dbReference type="GO" id="GO:0016717">
    <property type="term" value="F:oxidoreductase activity, acting on paired donors, with oxidation of a pair of donors resulting in the reduction of molecular oxygen to two molecules of water"/>
    <property type="evidence" value="ECO:0007669"/>
    <property type="project" value="InterPro"/>
</dbReference>
<sequence>MTTTPDPYKVNSLILRPDVDPVAGHVRWAPARSLWNGAMLLGALVLGPLYFTWGAFAVFLGLSAVTLCTGHSVGFHRRLVHRSFKCPKWVERALVWSGTAVGMGGPLWTIRTHDTRDWAQRQPRCHDYLAHRHGLLKDGWWNLHCRLVFDRPPGFDPGPGIGDDPFYRFLERTWMLHQLPIAAILYLAGGIPWVAWGVFVRVAACTTMHWFISYFAHTRGPQSWLVDGAGVQAFDVPIAAIPTMGESWHNNHHAFPASARHGLYPGQFDPGYRFVQVLQALGLAWDVQLPANLPPRHGITPVRSGAADVTRAVRP</sequence>
<evidence type="ECO:0000256" key="6">
    <source>
        <dbReference type="ARBA" id="ARBA00022989"/>
    </source>
</evidence>
<evidence type="ECO:0000256" key="11">
    <source>
        <dbReference type="SAM" id="Phobius"/>
    </source>
</evidence>
<dbReference type="CDD" id="cd03505">
    <property type="entry name" value="Delta9-FADS-like"/>
    <property type="match status" value="1"/>
</dbReference>
<keyword evidence="7" id="KW-0560">Oxidoreductase</keyword>
<dbReference type="InterPro" id="IPR015876">
    <property type="entry name" value="Acyl-CoA_DS"/>
</dbReference>
<dbReference type="EMBL" id="JADWYS010000001">
    <property type="protein sequence ID" value="MBG9388917.1"/>
    <property type="molecule type" value="Genomic_DNA"/>
</dbReference>
<keyword evidence="8" id="KW-0443">Lipid metabolism</keyword>
<comment type="similarity">
    <text evidence="2">Belongs to the fatty acid desaturase type 2 family.</text>
</comment>
<dbReference type="GO" id="GO:0042761">
    <property type="term" value="P:very long-chain fatty acid biosynthetic process"/>
    <property type="evidence" value="ECO:0007669"/>
    <property type="project" value="TreeGrafter"/>
</dbReference>
<reference evidence="12" key="1">
    <citation type="submission" date="2020-11" db="EMBL/GenBank/DDBJ databases">
        <title>Bacterial whole genome sequence for Caenimonas sp. DR4.4.</title>
        <authorList>
            <person name="Le V."/>
            <person name="Ko S.-R."/>
            <person name="Ahn C.-Y."/>
            <person name="Oh H.-M."/>
        </authorList>
    </citation>
    <scope>NUCLEOTIDE SEQUENCE</scope>
    <source>
        <strain evidence="12">DR4.4</strain>
    </source>
</reference>
<feature type="transmembrane region" description="Helical" evidence="11">
    <location>
        <begin position="179"/>
        <end position="199"/>
    </location>
</feature>
<evidence type="ECO:0000313" key="12">
    <source>
        <dbReference type="EMBL" id="MBG9388917.1"/>
    </source>
</evidence>
<evidence type="ECO:0000256" key="10">
    <source>
        <dbReference type="ARBA" id="ARBA00023160"/>
    </source>
</evidence>
<keyword evidence="10" id="KW-0275">Fatty acid biosynthesis</keyword>
<dbReference type="PANTHER" id="PTHR11351:SF31">
    <property type="entry name" value="DESATURASE 1, ISOFORM A-RELATED"/>
    <property type="match status" value="1"/>
</dbReference>
<evidence type="ECO:0000256" key="9">
    <source>
        <dbReference type="ARBA" id="ARBA00023136"/>
    </source>
</evidence>
<dbReference type="PANTHER" id="PTHR11351">
    <property type="entry name" value="ACYL-COA DESATURASE"/>
    <property type="match status" value="1"/>
</dbReference>
<keyword evidence="6 11" id="KW-1133">Transmembrane helix</keyword>
<keyword evidence="3" id="KW-0444">Lipid biosynthesis</keyword>
<feature type="transmembrane region" description="Helical" evidence="11">
    <location>
        <begin position="57"/>
        <end position="75"/>
    </location>
</feature>
<keyword evidence="9 11" id="KW-0472">Membrane</keyword>
<accession>A0A931H5N2</accession>
<evidence type="ECO:0000256" key="1">
    <source>
        <dbReference type="ARBA" id="ARBA00004141"/>
    </source>
</evidence>
<gene>
    <name evidence="12" type="ORF">I5803_12860</name>
</gene>
<evidence type="ECO:0000256" key="7">
    <source>
        <dbReference type="ARBA" id="ARBA00023002"/>
    </source>
</evidence>
<dbReference type="GO" id="GO:0016020">
    <property type="term" value="C:membrane"/>
    <property type="evidence" value="ECO:0007669"/>
    <property type="project" value="UniProtKB-SubCell"/>
</dbReference>
<keyword evidence="4 11" id="KW-0812">Transmembrane</keyword>
<evidence type="ECO:0000256" key="8">
    <source>
        <dbReference type="ARBA" id="ARBA00023098"/>
    </source>
</evidence>
<dbReference type="AlphaFoldDB" id="A0A931H5N2"/>
<proteinExistence type="inferred from homology"/>
<name>A0A931H5N2_9BURK</name>
<evidence type="ECO:0000256" key="3">
    <source>
        <dbReference type="ARBA" id="ARBA00022516"/>
    </source>
</evidence>
<evidence type="ECO:0000256" key="4">
    <source>
        <dbReference type="ARBA" id="ARBA00022692"/>
    </source>
</evidence>
<evidence type="ECO:0000313" key="13">
    <source>
        <dbReference type="Proteomes" id="UP000651050"/>
    </source>
</evidence>
<dbReference type="RefSeq" id="WP_196986740.1">
    <property type="nucleotide sequence ID" value="NZ_JADWYS010000001.1"/>
</dbReference>
<comment type="caution">
    <text evidence="12">The sequence shown here is derived from an EMBL/GenBank/DDBJ whole genome shotgun (WGS) entry which is preliminary data.</text>
</comment>
<organism evidence="12 13">
    <name type="scientific">Caenimonas aquaedulcis</name>
    <dbReference type="NCBI Taxonomy" id="2793270"/>
    <lineage>
        <taxon>Bacteria</taxon>
        <taxon>Pseudomonadati</taxon>
        <taxon>Pseudomonadota</taxon>
        <taxon>Betaproteobacteria</taxon>
        <taxon>Burkholderiales</taxon>
        <taxon>Comamonadaceae</taxon>
        <taxon>Caenimonas</taxon>
    </lineage>
</organism>
<comment type="subcellular location">
    <subcellularLocation>
        <location evidence="1">Membrane</location>
        <topology evidence="1">Multi-pass membrane protein</topology>
    </subcellularLocation>
</comment>
<protein>
    <submittedName>
        <fullName evidence="12">Acyl-CoA desaturase</fullName>
    </submittedName>
</protein>
<keyword evidence="13" id="KW-1185">Reference proteome</keyword>